<name>A0A0A8ZB29_ARUDO</name>
<organism evidence="1">
    <name type="scientific">Arundo donax</name>
    <name type="common">Giant reed</name>
    <name type="synonym">Donax arundinaceus</name>
    <dbReference type="NCBI Taxonomy" id="35708"/>
    <lineage>
        <taxon>Eukaryota</taxon>
        <taxon>Viridiplantae</taxon>
        <taxon>Streptophyta</taxon>
        <taxon>Embryophyta</taxon>
        <taxon>Tracheophyta</taxon>
        <taxon>Spermatophyta</taxon>
        <taxon>Magnoliopsida</taxon>
        <taxon>Liliopsida</taxon>
        <taxon>Poales</taxon>
        <taxon>Poaceae</taxon>
        <taxon>PACMAD clade</taxon>
        <taxon>Arundinoideae</taxon>
        <taxon>Arundineae</taxon>
        <taxon>Arundo</taxon>
    </lineage>
</organism>
<evidence type="ECO:0000313" key="1">
    <source>
        <dbReference type="EMBL" id="JAD36016.1"/>
    </source>
</evidence>
<dbReference type="AlphaFoldDB" id="A0A0A8ZB29"/>
<accession>A0A0A8ZB29</accession>
<protein>
    <submittedName>
        <fullName evidence="1">Uncharacterized protein</fullName>
    </submittedName>
</protein>
<proteinExistence type="predicted"/>
<dbReference type="EMBL" id="GBRH01261879">
    <property type="protein sequence ID" value="JAD36016.1"/>
    <property type="molecule type" value="Transcribed_RNA"/>
</dbReference>
<reference evidence="1" key="1">
    <citation type="submission" date="2014-09" db="EMBL/GenBank/DDBJ databases">
        <authorList>
            <person name="Magalhaes I.L.F."/>
            <person name="Oliveira U."/>
            <person name="Santos F.R."/>
            <person name="Vidigal T.H.D.A."/>
            <person name="Brescovit A.D."/>
            <person name="Santos A.J."/>
        </authorList>
    </citation>
    <scope>NUCLEOTIDE SEQUENCE</scope>
    <source>
        <tissue evidence="1">Shoot tissue taken approximately 20 cm above the soil surface</tissue>
    </source>
</reference>
<reference evidence="1" key="2">
    <citation type="journal article" date="2015" name="Data Brief">
        <title>Shoot transcriptome of the giant reed, Arundo donax.</title>
        <authorList>
            <person name="Barrero R.A."/>
            <person name="Guerrero F.D."/>
            <person name="Moolhuijzen P."/>
            <person name="Goolsby J.A."/>
            <person name="Tidwell J."/>
            <person name="Bellgard S.E."/>
            <person name="Bellgard M.I."/>
        </authorList>
    </citation>
    <scope>NUCLEOTIDE SEQUENCE</scope>
    <source>
        <tissue evidence="1">Shoot tissue taken approximately 20 cm above the soil surface</tissue>
    </source>
</reference>
<sequence length="93" mass="10440">MKTATVQLSITPNHVGIILSTTKKELHGLGQHINCDVSICLVMLQHKSCLSFCCQINVANLSATAMCTMLQMLVIELEYLANRNVYVWFNKKK</sequence>